<comment type="caution">
    <text evidence="1">The sequence shown here is derived from an EMBL/GenBank/DDBJ whole genome shotgun (WGS) entry which is preliminary data.</text>
</comment>
<keyword evidence="2" id="KW-1185">Reference proteome</keyword>
<keyword evidence="1" id="KW-0378">Hydrolase</keyword>
<dbReference type="Pfam" id="PF00756">
    <property type="entry name" value="Esterase"/>
    <property type="match status" value="1"/>
</dbReference>
<dbReference type="InterPro" id="IPR029058">
    <property type="entry name" value="AB_hydrolase_fold"/>
</dbReference>
<dbReference type="Gene3D" id="3.40.50.1820">
    <property type="entry name" value="alpha/beta hydrolase"/>
    <property type="match status" value="1"/>
</dbReference>
<dbReference type="InterPro" id="IPR000801">
    <property type="entry name" value="Esterase-like"/>
</dbReference>
<name>A0ABV6RB04_9MICO</name>
<dbReference type="EMBL" id="JBHLSV010000009">
    <property type="protein sequence ID" value="MFC0674166.1"/>
    <property type="molecule type" value="Genomic_DNA"/>
</dbReference>
<evidence type="ECO:0000313" key="2">
    <source>
        <dbReference type="Proteomes" id="UP001589793"/>
    </source>
</evidence>
<proteinExistence type="predicted"/>
<dbReference type="PANTHER" id="PTHR48098">
    <property type="entry name" value="ENTEROCHELIN ESTERASE-RELATED"/>
    <property type="match status" value="1"/>
</dbReference>
<reference evidence="1 2" key="1">
    <citation type="submission" date="2024-09" db="EMBL/GenBank/DDBJ databases">
        <authorList>
            <person name="Sun Q."/>
            <person name="Mori K."/>
        </authorList>
    </citation>
    <scope>NUCLEOTIDE SEQUENCE [LARGE SCALE GENOMIC DNA]</scope>
    <source>
        <strain evidence="1 2">CICC 10874</strain>
    </source>
</reference>
<dbReference type="GO" id="GO:0016787">
    <property type="term" value="F:hydrolase activity"/>
    <property type="evidence" value="ECO:0007669"/>
    <property type="project" value="UniProtKB-KW"/>
</dbReference>
<gene>
    <name evidence="1" type="ORF">ACFFF6_09380</name>
</gene>
<sequence length="291" mass="31462">MTDPIPYRPLPRDLRDVHYAHGPDSMRRAEVPAGSTTVLDLPSSAVFPGTHRRVHVHVPATVDQATDAALVVVQDGSLYLDPEGEVRAGIVLDNLCHRGAIPPTVGVLVDSGTRDREAPPGAMRQRNVEYDADDDAYVRFLEEEVLPLVEQRHRITRDPARRAICGGSSGGNASFTAAWHRPDLFGVALCFLASFAQMPGGNPYPALLPAVERRALRVLLQIGHRDLGHDRAEMNWLAENLRTGAALAEAGYDVRLVLGDGGHSPNHGGVLLPDALRWAFGDAGPAAAKRR</sequence>
<dbReference type="RefSeq" id="WP_376980100.1">
    <property type="nucleotide sequence ID" value="NZ_JBHLSV010000009.1"/>
</dbReference>
<dbReference type="SUPFAM" id="SSF53474">
    <property type="entry name" value="alpha/beta-Hydrolases"/>
    <property type="match status" value="1"/>
</dbReference>
<protein>
    <submittedName>
        <fullName evidence="1">Alpha/beta hydrolase</fullName>
    </submittedName>
</protein>
<accession>A0ABV6RB04</accession>
<organism evidence="1 2">
    <name type="scientific">Brachybacterium hainanense</name>
    <dbReference type="NCBI Taxonomy" id="1541174"/>
    <lineage>
        <taxon>Bacteria</taxon>
        <taxon>Bacillati</taxon>
        <taxon>Actinomycetota</taxon>
        <taxon>Actinomycetes</taxon>
        <taxon>Micrococcales</taxon>
        <taxon>Dermabacteraceae</taxon>
        <taxon>Brachybacterium</taxon>
    </lineage>
</organism>
<dbReference type="PANTHER" id="PTHR48098:SF3">
    <property type="entry name" value="IRON(III) ENTEROBACTIN ESTERASE"/>
    <property type="match status" value="1"/>
</dbReference>
<dbReference type="InterPro" id="IPR050583">
    <property type="entry name" value="Mycobacterial_A85_antigen"/>
</dbReference>
<dbReference type="Proteomes" id="UP001589793">
    <property type="component" value="Unassembled WGS sequence"/>
</dbReference>
<evidence type="ECO:0000313" key="1">
    <source>
        <dbReference type="EMBL" id="MFC0674166.1"/>
    </source>
</evidence>